<gene>
    <name evidence="2" type="ORF">GCM10007108_02570</name>
</gene>
<feature type="domain" description="HTH bat-type" evidence="1">
    <location>
        <begin position="142"/>
        <end position="193"/>
    </location>
</feature>
<sequence length="203" mass="22970">MTRFVEALIEVKRSDCKVTNAVYSVSPGISVKRLRIGSERSLHIVSCRGHMDEVKEEACKIKGANVWSSGKDLLMVDAPSCSACRAVSGIDAAVTASKSVGQHHIVFRFLFRSNSHMKNVIKILADNGLEPRVVEVQKPMDLTEREKEILLEAYRQGYFEPDRRVSMTELARQMNISTPTLSEEMRRIMKKLVRNYIEESVPE</sequence>
<dbReference type="Pfam" id="PF04967">
    <property type="entry name" value="HTH_10"/>
    <property type="match status" value="1"/>
</dbReference>
<accession>A0AA37BQ30</accession>
<dbReference type="RefSeq" id="WP_188679653.1">
    <property type="nucleotide sequence ID" value="NZ_BMNY01000001.1"/>
</dbReference>
<proteinExistence type="predicted"/>
<name>A0AA37BQ30_9ARCH</name>
<keyword evidence="3" id="KW-1185">Reference proteome</keyword>
<dbReference type="InterPro" id="IPR036388">
    <property type="entry name" value="WH-like_DNA-bd_sf"/>
</dbReference>
<evidence type="ECO:0000313" key="3">
    <source>
        <dbReference type="Proteomes" id="UP000632195"/>
    </source>
</evidence>
<evidence type="ECO:0000313" key="2">
    <source>
        <dbReference type="EMBL" id="GGM68009.1"/>
    </source>
</evidence>
<organism evidence="2 3">
    <name type="scientific">Thermogymnomonas acidicola</name>
    <dbReference type="NCBI Taxonomy" id="399579"/>
    <lineage>
        <taxon>Archaea</taxon>
        <taxon>Methanobacteriati</taxon>
        <taxon>Thermoplasmatota</taxon>
        <taxon>Thermoplasmata</taxon>
        <taxon>Thermoplasmatales</taxon>
        <taxon>Thermogymnomonas</taxon>
    </lineage>
</organism>
<protein>
    <recommendedName>
        <fullName evidence="1">HTH bat-type domain-containing protein</fullName>
    </recommendedName>
</protein>
<dbReference type="InterPro" id="IPR007050">
    <property type="entry name" value="HTH_bacterioopsin"/>
</dbReference>
<dbReference type="EMBL" id="BMNY01000001">
    <property type="protein sequence ID" value="GGM68009.1"/>
    <property type="molecule type" value="Genomic_DNA"/>
</dbReference>
<dbReference type="PANTHER" id="PTHR34236:SF1">
    <property type="entry name" value="DIMETHYL SULFOXIDE REDUCTASE TRANSCRIPTIONAL ACTIVATOR"/>
    <property type="match status" value="1"/>
</dbReference>
<dbReference type="Proteomes" id="UP000632195">
    <property type="component" value="Unassembled WGS sequence"/>
</dbReference>
<reference evidence="2" key="2">
    <citation type="submission" date="2022-09" db="EMBL/GenBank/DDBJ databases">
        <authorList>
            <person name="Sun Q."/>
            <person name="Ohkuma M."/>
        </authorList>
    </citation>
    <scope>NUCLEOTIDE SEQUENCE</scope>
    <source>
        <strain evidence="2">JCM 13583</strain>
    </source>
</reference>
<comment type="caution">
    <text evidence="2">The sequence shown here is derived from an EMBL/GenBank/DDBJ whole genome shotgun (WGS) entry which is preliminary data.</text>
</comment>
<dbReference type="Gene3D" id="1.10.10.10">
    <property type="entry name" value="Winged helix-like DNA-binding domain superfamily/Winged helix DNA-binding domain"/>
    <property type="match status" value="1"/>
</dbReference>
<evidence type="ECO:0000259" key="1">
    <source>
        <dbReference type="Pfam" id="PF04967"/>
    </source>
</evidence>
<dbReference type="AlphaFoldDB" id="A0AA37BQ30"/>
<dbReference type="PANTHER" id="PTHR34236">
    <property type="entry name" value="DIMETHYL SULFOXIDE REDUCTASE TRANSCRIPTIONAL ACTIVATOR"/>
    <property type="match status" value="1"/>
</dbReference>
<reference evidence="2" key="1">
    <citation type="journal article" date="2014" name="Int. J. Syst. Evol. Microbiol.">
        <title>Complete genome sequence of Corynebacterium casei LMG S-19264T (=DSM 44701T), isolated from a smear-ripened cheese.</title>
        <authorList>
            <consortium name="US DOE Joint Genome Institute (JGI-PGF)"/>
            <person name="Walter F."/>
            <person name="Albersmeier A."/>
            <person name="Kalinowski J."/>
            <person name="Ruckert C."/>
        </authorList>
    </citation>
    <scope>NUCLEOTIDE SEQUENCE</scope>
    <source>
        <strain evidence="2">JCM 13583</strain>
    </source>
</reference>